<comment type="caution">
    <text evidence="4">The sequence shown here is derived from an EMBL/GenBank/DDBJ whole genome shotgun (WGS) entry which is preliminary data.</text>
</comment>
<dbReference type="Proteomes" id="UP000236291">
    <property type="component" value="Unassembled WGS sequence"/>
</dbReference>
<gene>
    <name evidence="4" type="ORF">L195_g003472</name>
</gene>
<reference evidence="4 5" key="1">
    <citation type="journal article" date="2014" name="Am. J. Bot.">
        <title>Genome assembly and annotation for red clover (Trifolium pratense; Fabaceae).</title>
        <authorList>
            <person name="Istvanek J."/>
            <person name="Jaros M."/>
            <person name="Krenek A."/>
            <person name="Repkova J."/>
        </authorList>
    </citation>
    <scope>NUCLEOTIDE SEQUENCE [LARGE SCALE GENOMIC DNA]</scope>
    <source>
        <strain evidence="5">cv. Tatra</strain>
        <tissue evidence="4">Young leaves</tissue>
    </source>
</reference>
<reference evidence="4 5" key="2">
    <citation type="journal article" date="2017" name="Front. Plant Sci.">
        <title>Gene Classification and Mining of Molecular Markers Useful in Red Clover (Trifolium pratense) Breeding.</title>
        <authorList>
            <person name="Istvanek J."/>
            <person name="Dluhosova J."/>
            <person name="Dluhos P."/>
            <person name="Patkova L."/>
            <person name="Nedelnik J."/>
            <person name="Repkova J."/>
        </authorList>
    </citation>
    <scope>NUCLEOTIDE SEQUENCE [LARGE SCALE GENOMIC DNA]</scope>
    <source>
        <strain evidence="5">cv. Tatra</strain>
        <tissue evidence="4">Young leaves</tissue>
    </source>
</reference>
<dbReference type="GO" id="GO:0051321">
    <property type="term" value="P:meiotic cell cycle"/>
    <property type="evidence" value="ECO:0007669"/>
    <property type="project" value="UniProtKB-KW"/>
</dbReference>
<sequence>MRIAEISSPEILALHGDRDDHHLLSQIESIVKQIETHSINKPPPEALTANLRQCLTQLSQLAPFSNSLKFQIWKLSYRLWNVCVDISNTATIRSSSSTVAAENQAELRHLTADLLSIAIDVTGIPSPAIKSASFYYKTGMLWHNLRKFDLAAKCFERATDLVSKLDIASITDAGERKLLLDLNLARSRTAWEVRDPNLAVTLLNRSKSMLSGSCEDYMELAKQFMAFGKCSLSKNNGDAANRDLSEALKLMNEALENCEKGFGAARTREEKVEIRGLRWKVLRFIAAIHLQKEEFESVIKCVKVLRDSAEGGDDHPSLSVLAMKAWLGLGRHGEAEKELRGMVIDRGIPEGVWVSAVDAYFSAAGTAGAETAKGVFLGLLGRCHVSAGAAVRVASRVLGGGGEGGKVRAKVVAELVSDERVVALFVEKESAKDRTAMHAVLWNWYDNSITLWFIPNLFLLLAA</sequence>
<accession>A0A2K3NVC8</accession>
<dbReference type="InterPro" id="IPR011990">
    <property type="entry name" value="TPR-like_helical_dom_sf"/>
</dbReference>
<dbReference type="Gene3D" id="1.25.40.10">
    <property type="entry name" value="Tetratricopeptide repeat domain"/>
    <property type="match status" value="1"/>
</dbReference>
<dbReference type="STRING" id="57577.A0A2K3NVC8"/>
<evidence type="ECO:0000256" key="2">
    <source>
        <dbReference type="ARBA" id="ARBA00031845"/>
    </source>
</evidence>
<feature type="repeat" description="TPR" evidence="3">
    <location>
        <begin position="132"/>
        <end position="165"/>
    </location>
</feature>
<evidence type="ECO:0000313" key="4">
    <source>
        <dbReference type="EMBL" id="PNY06989.1"/>
    </source>
</evidence>
<keyword evidence="1" id="KW-0469">Meiosis</keyword>
<organism evidence="4 5">
    <name type="scientific">Trifolium pratense</name>
    <name type="common">Red clover</name>
    <dbReference type="NCBI Taxonomy" id="57577"/>
    <lineage>
        <taxon>Eukaryota</taxon>
        <taxon>Viridiplantae</taxon>
        <taxon>Streptophyta</taxon>
        <taxon>Embryophyta</taxon>
        <taxon>Tracheophyta</taxon>
        <taxon>Spermatophyta</taxon>
        <taxon>Magnoliopsida</taxon>
        <taxon>eudicotyledons</taxon>
        <taxon>Gunneridae</taxon>
        <taxon>Pentapetalae</taxon>
        <taxon>rosids</taxon>
        <taxon>fabids</taxon>
        <taxon>Fabales</taxon>
        <taxon>Fabaceae</taxon>
        <taxon>Papilionoideae</taxon>
        <taxon>50 kb inversion clade</taxon>
        <taxon>NPAAA clade</taxon>
        <taxon>Hologalegina</taxon>
        <taxon>IRL clade</taxon>
        <taxon>Trifolieae</taxon>
        <taxon>Trifolium</taxon>
    </lineage>
</organism>
<dbReference type="PROSITE" id="PS50005">
    <property type="entry name" value="TPR"/>
    <property type="match status" value="1"/>
</dbReference>
<dbReference type="InterPro" id="IPR019734">
    <property type="entry name" value="TPR_rpt"/>
</dbReference>
<dbReference type="SUPFAM" id="SSF48452">
    <property type="entry name" value="TPR-like"/>
    <property type="match status" value="1"/>
</dbReference>
<protein>
    <recommendedName>
        <fullName evidence="2">Protein ZIP4 homolog</fullName>
    </recommendedName>
</protein>
<proteinExistence type="predicted"/>
<dbReference type="InterPro" id="IPR039057">
    <property type="entry name" value="Spo22/ZIP4"/>
</dbReference>
<dbReference type="AlphaFoldDB" id="A0A2K3NVC8"/>
<evidence type="ECO:0000256" key="1">
    <source>
        <dbReference type="ARBA" id="ARBA00023254"/>
    </source>
</evidence>
<dbReference type="InterPro" id="IPR013940">
    <property type="entry name" value="Spo22/ZIP4/TEX11"/>
</dbReference>
<dbReference type="GO" id="GO:0090173">
    <property type="term" value="P:regulation of synaptonemal complex assembly"/>
    <property type="evidence" value="ECO:0007669"/>
    <property type="project" value="InterPro"/>
</dbReference>
<dbReference type="PANTHER" id="PTHR40375">
    <property type="entry name" value="SPORULATION-SPECIFIC PROTEIN 22"/>
    <property type="match status" value="1"/>
</dbReference>
<dbReference type="Pfam" id="PF08631">
    <property type="entry name" value="SPO22"/>
    <property type="match status" value="1"/>
</dbReference>
<keyword evidence="3" id="KW-0802">TPR repeat</keyword>
<dbReference type="EMBL" id="ASHM01001619">
    <property type="protein sequence ID" value="PNY06989.1"/>
    <property type="molecule type" value="Genomic_DNA"/>
</dbReference>
<dbReference type="PANTHER" id="PTHR40375:SF2">
    <property type="entry name" value="SPORULATION-SPECIFIC PROTEIN 22"/>
    <property type="match status" value="1"/>
</dbReference>
<evidence type="ECO:0000256" key="3">
    <source>
        <dbReference type="PROSITE-ProRule" id="PRU00339"/>
    </source>
</evidence>
<name>A0A2K3NVC8_TRIPR</name>
<evidence type="ECO:0000313" key="5">
    <source>
        <dbReference type="Proteomes" id="UP000236291"/>
    </source>
</evidence>